<dbReference type="InterPro" id="IPR027417">
    <property type="entry name" value="P-loop_NTPase"/>
</dbReference>
<dbReference type="Gene3D" id="3.40.50.300">
    <property type="entry name" value="P-loop containing nucleotide triphosphate hydrolases"/>
    <property type="match status" value="1"/>
</dbReference>
<gene>
    <name evidence="2" type="ORF">SAMEA4535761_00014</name>
</gene>
<evidence type="ECO:0000313" key="3">
    <source>
        <dbReference type="Proteomes" id="UP000215374"/>
    </source>
</evidence>
<dbReference type="InterPro" id="IPR018647">
    <property type="entry name" value="SLFN_3-like_DNA/RNA_helicase"/>
</dbReference>
<name>A0A239Y190_9CORY</name>
<evidence type="ECO:0000259" key="1">
    <source>
        <dbReference type="Pfam" id="PF09848"/>
    </source>
</evidence>
<dbReference type="Pfam" id="PF09848">
    <property type="entry name" value="SLFN-g3_helicase"/>
    <property type="match status" value="1"/>
</dbReference>
<dbReference type="AlphaFoldDB" id="A0A239Y190"/>
<accession>A0A239Y190</accession>
<proteinExistence type="predicted"/>
<sequence length="553" mass="63377">MYVVGHPYFNKSLTLDIENRLLHYLEACKLVERRNNRRTNEQRAYFTVEHLDTVFGQIWDVLHREEPELFEPVKEIQERAIFKASPFQRLNEEQLRAQDLVYQALESALEEDSDEHRLILVSGEAGSGKTVLISSIFAGIMMGVGEEDERYTHLVAPENRVTDASHREQTADQDEAVPVGTDIDGYLISGHKNDGGQYEVYKEIIRKSGIPYSRHGVRNSRVYKPTNFINTFSPDDPVDLVLIDEAHLLLTQKSQSYTEDQPQIGAILDRAKVVVAVFDPKQTLEAPQYWDIPIEEYFADKLFGEPIRLENQMRLEADPETISWIRHFVDDGAILPVPSDSRGYDLRIYETPSELEEAIRSKDSAVENSLARLLATYDWEFKSKKSNDETPDGAWYVDIAYANGEFTMPWNLMTEQPKEMRGKKAYRTAWSEAPHTINEIGSTYTIQGFDLNYAGVILGPSIVYRDGRVQIDPTKSAHKKAVYKRTPTLLIQQSRETDPNHEELRFEKKSHAEEMIRNELNVLLTRGTRGLFIYAVDDQLREELLRAAGMPGS</sequence>
<evidence type="ECO:0000313" key="2">
    <source>
        <dbReference type="EMBL" id="SNV51948.1"/>
    </source>
</evidence>
<dbReference type="EMBL" id="LT906467">
    <property type="protein sequence ID" value="SNV51948.1"/>
    <property type="molecule type" value="Genomic_DNA"/>
</dbReference>
<dbReference type="Proteomes" id="UP000215374">
    <property type="component" value="Chromosome 1"/>
</dbReference>
<organism evidence="2 3">
    <name type="scientific">Corynebacterium imitans</name>
    <dbReference type="NCBI Taxonomy" id="156978"/>
    <lineage>
        <taxon>Bacteria</taxon>
        <taxon>Bacillati</taxon>
        <taxon>Actinomycetota</taxon>
        <taxon>Actinomycetes</taxon>
        <taxon>Mycobacteriales</taxon>
        <taxon>Corynebacteriaceae</taxon>
        <taxon>Corynebacterium</taxon>
    </lineage>
</organism>
<protein>
    <submittedName>
        <fullName evidence="2">Uncharacterized conserved protein</fullName>
    </submittedName>
</protein>
<reference evidence="2 3" key="1">
    <citation type="submission" date="2017-06" db="EMBL/GenBank/DDBJ databases">
        <authorList>
            <consortium name="Pathogen Informatics"/>
        </authorList>
    </citation>
    <scope>NUCLEOTIDE SEQUENCE [LARGE SCALE GENOMIC DNA]</scope>
    <source>
        <strain evidence="2 3">NCTC13015</strain>
    </source>
</reference>
<feature type="domain" description="Schlafen group 3-like DNA/RNA helicase" evidence="1">
    <location>
        <begin position="117"/>
        <end position="537"/>
    </location>
</feature>
<dbReference type="SUPFAM" id="SSF52540">
    <property type="entry name" value="P-loop containing nucleoside triphosphate hydrolases"/>
    <property type="match status" value="1"/>
</dbReference>